<feature type="compositionally biased region" description="Acidic residues" evidence="5">
    <location>
        <begin position="386"/>
        <end position="400"/>
    </location>
</feature>
<sequence>MATDSSDIVTDSASRNLIVDEASFEEQFLRCQVCREKFDREERTPKSLPCNHTFCQPCLKQVFDHSQPSSRRERSAWGEDNRDGTLKCPTCRVEIYLSRSEIKKLPSDHRVIQMIDFLSQAVSKSQNSCSKHERQPINFFCKTCLVPVCRDCTVLDHKEQQGHVIVDVTDALTESSEEFNTVENKSRELLDKMKQRADGLGNGLKRLDILERQIKGEIKDTFIEYRLLLERRQDSQINCLKEMIKAQKDKMTKTFDDLNDKGTELQKLYDSFKRARTTNDVRQLFTINEKVKEKEETFKSEAEANDNALFVSYKFDVESEAVFLAEMSGLGEVTPYEDSGLSEPVPHHQLVLFDMEEQQEQERRNARDMPLDCTYSGLPSGLTDLSVDDESLNQPEDEEEFTYHPYLDATRLTRLIESEYPHFNEGDSSEESPTNSQERRGRRSESYANFLSRDAPSEIRSRNRRSRRPARETTLPQGLLAPHTPSRDDSRSGASRGSRSSSTGSGNGTGSRSTSSRMPDFTTTLQLLQARVTQDESRS</sequence>
<evidence type="ECO:0000313" key="9">
    <source>
        <dbReference type="Proteomes" id="UP001347796"/>
    </source>
</evidence>
<dbReference type="PANTHER" id="PTHR25462:SF296">
    <property type="entry name" value="MEIOTIC P26, ISOFORM F"/>
    <property type="match status" value="1"/>
</dbReference>
<evidence type="ECO:0000256" key="1">
    <source>
        <dbReference type="ARBA" id="ARBA00022723"/>
    </source>
</evidence>
<evidence type="ECO:0000256" key="5">
    <source>
        <dbReference type="SAM" id="MobiDB-lite"/>
    </source>
</evidence>
<dbReference type="InterPro" id="IPR047153">
    <property type="entry name" value="TRIM45/56/19-like"/>
</dbReference>
<dbReference type="PROSITE" id="PS50119">
    <property type="entry name" value="ZF_BBOX"/>
    <property type="match status" value="1"/>
</dbReference>
<evidence type="ECO:0000256" key="2">
    <source>
        <dbReference type="ARBA" id="ARBA00022771"/>
    </source>
</evidence>
<feature type="region of interest" description="Disordered" evidence="5">
    <location>
        <begin position="421"/>
        <end position="523"/>
    </location>
</feature>
<keyword evidence="1" id="KW-0479">Metal-binding</keyword>
<evidence type="ECO:0000256" key="4">
    <source>
        <dbReference type="PROSITE-ProRule" id="PRU00024"/>
    </source>
</evidence>
<feature type="compositionally biased region" description="Low complexity" evidence="5">
    <location>
        <begin position="492"/>
        <end position="517"/>
    </location>
</feature>
<keyword evidence="9" id="KW-1185">Reference proteome</keyword>
<dbReference type="PROSITE" id="PS00518">
    <property type="entry name" value="ZF_RING_1"/>
    <property type="match status" value="1"/>
</dbReference>
<dbReference type="SMART" id="SM00336">
    <property type="entry name" value="BBOX"/>
    <property type="match status" value="1"/>
</dbReference>
<dbReference type="Pfam" id="PF00643">
    <property type="entry name" value="zf-B_box"/>
    <property type="match status" value="1"/>
</dbReference>
<dbReference type="Proteomes" id="UP001347796">
    <property type="component" value="Unassembled WGS sequence"/>
</dbReference>
<dbReference type="InterPro" id="IPR013083">
    <property type="entry name" value="Znf_RING/FYVE/PHD"/>
</dbReference>
<keyword evidence="2 4" id="KW-0863">Zinc-finger</keyword>
<reference evidence="8 9" key="1">
    <citation type="submission" date="2024-01" db="EMBL/GenBank/DDBJ databases">
        <title>The genome of the rayed Mediterranean limpet Patella caerulea (Linnaeus, 1758).</title>
        <authorList>
            <person name="Anh-Thu Weber A."/>
            <person name="Halstead-Nussloch G."/>
        </authorList>
    </citation>
    <scope>NUCLEOTIDE SEQUENCE [LARGE SCALE GENOMIC DNA]</scope>
    <source>
        <strain evidence="8">AATW-2023a</strain>
        <tissue evidence="8">Whole specimen</tissue>
    </source>
</reference>
<name>A0AAN8JCD1_PATCE</name>
<evidence type="ECO:0000256" key="3">
    <source>
        <dbReference type="ARBA" id="ARBA00022833"/>
    </source>
</evidence>
<dbReference type="SUPFAM" id="SSF57850">
    <property type="entry name" value="RING/U-box"/>
    <property type="match status" value="1"/>
</dbReference>
<accession>A0AAN8JCD1</accession>
<dbReference type="InterPro" id="IPR000315">
    <property type="entry name" value="Znf_B-box"/>
</dbReference>
<protein>
    <submittedName>
        <fullName evidence="8">Uncharacterized protein</fullName>
    </submittedName>
</protein>
<evidence type="ECO:0000259" key="7">
    <source>
        <dbReference type="PROSITE" id="PS50119"/>
    </source>
</evidence>
<gene>
    <name evidence="8" type="ORF">SNE40_016117</name>
</gene>
<dbReference type="SMART" id="SM00184">
    <property type="entry name" value="RING"/>
    <property type="match status" value="1"/>
</dbReference>
<evidence type="ECO:0000313" key="8">
    <source>
        <dbReference type="EMBL" id="KAK6172478.1"/>
    </source>
</evidence>
<dbReference type="PANTHER" id="PTHR25462">
    <property type="entry name" value="BONUS, ISOFORM C-RELATED"/>
    <property type="match status" value="1"/>
</dbReference>
<feature type="domain" description="RING-type" evidence="6">
    <location>
        <begin position="31"/>
        <end position="92"/>
    </location>
</feature>
<feature type="domain" description="B box-type" evidence="7">
    <location>
        <begin position="124"/>
        <end position="168"/>
    </location>
</feature>
<dbReference type="InterPro" id="IPR017907">
    <property type="entry name" value="Znf_RING_CS"/>
</dbReference>
<dbReference type="Gene3D" id="3.30.160.60">
    <property type="entry name" value="Classic Zinc Finger"/>
    <property type="match status" value="1"/>
</dbReference>
<dbReference type="Pfam" id="PF13445">
    <property type="entry name" value="zf-RING_UBOX"/>
    <property type="match status" value="1"/>
</dbReference>
<feature type="region of interest" description="Disordered" evidence="5">
    <location>
        <begin position="379"/>
        <end position="406"/>
    </location>
</feature>
<proteinExistence type="predicted"/>
<evidence type="ECO:0000259" key="6">
    <source>
        <dbReference type="PROSITE" id="PS50089"/>
    </source>
</evidence>
<organism evidence="8 9">
    <name type="scientific">Patella caerulea</name>
    <name type="common">Rayed Mediterranean limpet</name>
    <dbReference type="NCBI Taxonomy" id="87958"/>
    <lineage>
        <taxon>Eukaryota</taxon>
        <taxon>Metazoa</taxon>
        <taxon>Spiralia</taxon>
        <taxon>Lophotrochozoa</taxon>
        <taxon>Mollusca</taxon>
        <taxon>Gastropoda</taxon>
        <taxon>Patellogastropoda</taxon>
        <taxon>Patelloidea</taxon>
        <taxon>Patellidae</taxon>
        <taxon>Patella</taxon>
    </lineage>
</organism>
<dbReference type="InterPro" id="IPR027370">
    <property type="entry name" value="Znf-RING_euk"/>
</dbReference>
<comment type="caution">
    <text evidence="8">The sequence shown here is derived from an EMBL/GenBank/DDBJ whole genome shotgun (WGS) entry which is preliminary data.</text>
</comment>
<dbReference type="AlphaFoldDB" id="A0AAN8JCD1"/>
<dbReference type="SUPFAM" id="SSF57845">
    <property type="entry name" value="B-box zinc-binding domain"/>
    <property type="match status" value="1"/>
</dbReference>
<dbReference type="EMBL" id="JAZGQO010000011">
    <property type="protein sequence ID" value="KAK6172478.1"/>
    <property type="molecule type" value="Genomic_DNA"/>
</dbReference>
<dbReference type="Gene3D" id="3.30.40.10">
    <property type="entry name" value="Zinc/RING finger domain, C3HC4 (zinc finger)"/>
    <property type="match status" value="1"/>
</dbReference>
<dbReference type="PROSITE" id="PS50089">
    <property type="entry name" value="ZF_RING_2"/>
    <property type="match status" value="1"/>
</dbReference>
<dbReference type="GO" id="GO:0008270">
    <property type="term" value="F:zinc ion binding"/>
    <property type="evidence" value="ECO:0007669"/>
    <property type="project" value="UniProtKB-KW"/>
</dbReference>
<dbReference type="InterPro" id="IPR001841">
    <property type="entry name" value="Znf_RING"/>
</dbReference>
<keyword evidence="3" id="KW-0862">Zinc</keyword>